<evidence type="ECO:0000313" key="1">
    <source>
        <dbReference type="EMBL" id="KAF9470090.1"/>
    </source>
</evidence>
<accession>A0A9P5YM39</accession>
<name>A0A9P5YM39_9AGAR</name>
<dbReference type="EMBL" id="MU156313">
    <property type="protein sequence ID" value="KAF9470090.1"/>
    <property type="molecule type" value="Genomic_DNA"/>
</dbReference>
<feature type="non-terminal residue" evidence="1">
    <location>
        <position position="1"/>
    </location>
</feature>
<gene>
    <name evidence="1" type="ORF">BDN70DRAFT_821755</name>
</gene>
<sequence>CALVSWYLPASDEHDADTGMWPVKLEGTQNHWLLQVIPLKSIAQGAHLLPKYGIGFLPEYINHTNALDEFEVYFINPYIDHHCHEFLFN</sequence>
<keyword evidence="2" id="KW-1185">Reference proteome</keyword>
<evidence type="ECO:0000313" key="2">
    <source>
        <dbReference type="Proteomes" id="UP000807469"/>
    </source>
</evidence>
<comment type="caution">
    <text evidence="1">The sequence shown here is derived from an EMBL/GenBank/DDBJ whole genome shotgun (WGS) entry which is preliminary data.</text>
</comment>
<protein>
    <submittedName>
        <fullName evidence="1">Uncharacterized protein</fullName>
    </submittedName>
</protein>
<proteinExistence type="predicted"/>
<dbReference type="Proteomes" id="UP000807469">
    <property type="component" value="Unassembled WGS sequence"/>
</dbReference>
<organism evidence="1 2">
    <name type="scientific">Pholiota conissans</name>
    <dbReference type="NCBI Taxonomy" id="109636"/>
    <lineage>
        <taxon>Eukaryota</taxon>
        <taxon>Fungi</taxon>
        <taxon>Dikarya</taxon>
        <taxon>Basidiomycota</taxon>
        <taxon>Agaricomycotina</taxon>
        <taxon>Agaricomycetes</taxon>
        <taxon>Agaricomycetidae</taxon>
        <taxon>Agaricales</taxon>
        <taxon>Agaricineae</taxon>
        <taxon>Strophariaceae</taxon>
        <taxon>Pholiota</taxon>
    </lineage>
</organism>
<reference evidence="1" key="1">
    <citation type="submission" date="2020-11" db="EMBL/GenBank/DDBJ databases">
        <authorList>
            <consortium name="DOE Joint Genome Institute"/>
            <person name="Ahrendt S."/>
            <person name="Riley R."/>
            <person name="Andreopoulos W."/>
            <person name="Labutti K."/>
            <person name="Pangilinan J."/>
            <person name="Ruiz-Duenas F.J."/>
            <person name="Barrasa J.M."/>
            <person name="Sanchez-Garcia M."/>
            <person name="Camarero S."/>
            <person name="Miyauchi S."/>
            <person name="Serrano A."/>
            <person name="Linde D."/>
            <person name="Babiker R."/>
            <person name="Drula E."/>
            <person name="Ayuso-Fernandez I."/>
            <person name="Pacheco R."/>
            <person name="Padilla G."/>
            <person name="Ferreira P."/>
            <person name="Barriuso J."/>
            <person name="Kellner H."/>
            <person name="Castanera R."/>
            <person name="Alfaro M."/>
            <person name="Ramirez L."/>
            <person name="Pisabarro A.G."/>
            <person name="Kuo A."/>
            <person name="Tritt A."/>
            <person name="Lipzen A."/>
            <person name="He G."/>
            <person name="Yan M."/>
            <person name="Ng V."/>
            <person name="Cullen D."/>
            <person name="Martin F."/>
            <person name="Rosso M.-N."/>
            <person name="Henrissat B."/>
            <person name="Hibbett D."/>
            <person name="Martinez A.T."/>
            <person name="Grigoriev I.V."/>
        </authorList>
    </citation>
    <scope>NUCLEOTIDE SEQUENCE</scope>
    <source>
        <strain evidence="1">CIRM-BRFM 674</strain>
    </source>
</reference>
<dbReference type="AlphaFoldDB" id="A0A9P5YM39"/>
<dbReference type="OrthoDB" id="3187773at2759"/>